<dbReference type="PANTHER" id="PTHR13420">
    <property type="entry name" value="UPF0235 PROTEIN C15ORF40"/>
    <property type="match status" value="1"/>
</dbReference>
<reference evidence="3 4" key="1">
    <citation type="submission" date="2024-09" db="EMBL/GenBank/DDBJ databases">
        <authorList>
            <person name="Sun Q."/>
            <person name="Mori K."/>
        </authorList>
    </citation>
    <scope>NUCLEOTIDE SEQUENCE [LARGE SCALE GENOMIC DNA]</scope>
    <source>
        <strain evidence="3 4">CCM 7468</strain>
    </source>
</reference>
<evidence type="ECO:0000256" key="1">
    <source>
        <dbReference type="ARBA" id="ARBA00010364"/>
    </source>
</evidence>
<accession>A0ABV6J1T7</accession>
<sequence length="104" mass="10800">MAAWPKPWRPVEGGIELRVKAQPRARREGLQGLAAGVDGPRMRIAVNAAPEDGRANRALCLVLAGALAVAPSRVSVVQGATSREKTLRIEGDAGALAVRLAALG</sequence>
<dbReference type="InterPro" id="IPR003746">
    <property type="entry name" value="DUF167"/>
</dbReference>
<dbReference type="SMART" id="SM01152">
    <property type="entry name" value="DUF167"/>
    <property type="match status" value="1"/>
</dbReference>
<comment type="similarity">
    <text evidence="1 2">Belongs to the UPF0235 family.</text>
</comment>
<proteinExistence type="inferred from homology"/>
<dbReference type="Proteomes" id="UP001589789">
    <property type="component" value="Unassembled WGS sequence"/>
</dbReference>
<dbReference type="HAMAP" id="MF_00634">
    <property type="entry name" value="UPF0235"/>
    <property type="match status" value="1"/>
</dbReference>
<dbReference type="Gene3D" id="3.30.1200.10">
    <property type="entry name" value="YggU-like"/>
    <property type="match status" value="1"/>
</dbReference>
<dbReference type="RefSeq" id="WP_377056988.1">
    <property type="nucleotide sequence ID" value="NZ_JBHLVZ010000114.1"/>
</dbReference>
<evidence type="ECO:0000313" key="3">
    <source>
        <dbReference type="EMBL" id="MFC0389527.1"/>
    </source>
</evidence>
<comment type="caution">
    <text evidence="3">The sequence shown here is derived from an EMBL/GenBank/DDBJ whole genome shotgun (WGS) entry which is preliminary data.</text>
</comment>
<dbReference type="SUPFAM" id="SSF69786">
    <property type="entry name" value="YggU-like"/>
    <property type="match status" value="1"/>
</dbReference>
<dbReference type="Pfam" id="PF02594">
    <property type="entry name" value="DUF167"/>
    <property type="match status" value="1"/>
</dbReference>
<organism evidence="3 4">
    <name type="scientific">Muricoccus vinaceus</name>
    <dbReference type="NCBI Taxonomy" id="424704"/>
    <lineage>
        <taxon>Bacteria</taxon>
        <taxon>Pseudomonadati</taxon>
        <taxon>Pseudomonadota</taxon>
        <taxon>Alphaproteobacteria</taxon>
        <taxon>Acetobacterales</taxon>
        <taxon>Roseomonadaceae</taxon>
        <taxon>Muricoccus</taxon>
    </lineage>
</organism>
<evidence type="ECO:0000313" key="4">
    <source>
        <dbReference type="Proteomes" id="UP001589789"/>
    </source>
</evidence>
<evidence type="ECO:0000256" key="2">
    <source>
        <dbReference type="HAMAP-Rule" id="MF_00634"/>
    </source>
</evidence>
<dbReference type="NCBIfam" id="TIGR00251">
    <property type="entry name" value="DUF167 family protein"/>
    <property type="match status" value="1"/>
</dbReference>
<dbReference type="EMBL" id="JBHLVZ010000114">
    <property type="protein sequence ID" value="MFC0389527.1"/>
    <property type="molecule type" value="Genomic_DNA"/>
</dbReference>
<protein>
    <recommendedName>
        <fullName evidence="2">UPF0235 protein ACFFIC_28855</fullName>
    </recommendedName>
</protein>
<name>A0ABV6J1T7_9PROT</name>
<dbReference type="InterPro" id="IPR036591">
    <property type="entry name" value="YggU-like_sf"/>
</dbReference>
<keyword evidence="4" id="KW-1185">Reference proteome</keyword>
<dbReference type="PANTHER" id="PTHR13420:SF7">
    <property type="entry name" value="UPF0235 PROTEIN C15ORF40"/>
    <property type="match status" value="1"/>
</dbReference>
<gene>
    <name evidence="3" type="ORF">ACFFIC_28855</name>
</gene>